<name>A0A0S2KJ31_9BACT</name>
<comment type="function">
    <text evidence="2">In eubacteria ppGpp (guanosine 3'-diphosphate 5'-diphosphate) is a mediator of the stringent response that coordinates a variety of cellular activities in response to changes in nutritional abundance.</text>
</comment>
<proteinExistence type="inferred from homology"/>
<dbReference type="InterPro" id="IPR006674">
    <property type="entry name" value="HD_domain"/>
</dbReference>
<feature type="domain" description="TGS" evidence="4">
    <location>
        <begin position="414"/>
        <end position="475"/>
    </location>
</feature>
<dbReference type="PROSITE" id="PS51880">
    <property type="entry name" value="TGS"/>
    <property type="match status" value="1"/>
</dbReference>
<dbReference type="OrthoDB" id="9805041at2"/>
<dbReference type="FunFam" id="3.10.20.30:FF:000002">
    <property type="entry name" value="GTP pyrophosphokinase (RelA/SpoT)"/>
    <property type="match status" value="1"/>
</dbReference>
<dbReference type="GO" id="GO:0005886">
    <property type="term" value="C:plasma membrane"/>
    <property type="evidence" value="ECO:0007669"/>
    <property type="project" value="TreeGrafter"/>
</dbReference>
<dbReference type="EMBL" id="CP013195">
    <property type="protein sequence ID" value="ALO48015.1"/>
    <property type="molecule type" value="Genomic_DNA"/>
</dbReference>
<dbReference type="Gene3D" id="1.10.3210.10">
    <property type="entry name" value="Hypothetical protein af1432"/>
    <property type="match status" value="1"/>
</dbReference>
<dbReference type="Pfam" id="PF02824">
    <property type="entry name" value="TGS"/>
    <property type="match status" value="1"/>
</dbReference>
<dbReference type="Gene3D" id="3.30.70.260">
    <property type="match status" value="1"/>
</dbReference>
<sequence>METDKIQQDDKEKEVAENQMVDQAFQHLLETYLASRHRKKVDIITKAFHFARQAHKGVRRLSGEPYIMHPIAVAQIACEEMGLGSTSICSALLHDVVEDTDYTVEDIENIFGPKIAQIVDGLTKISGGIFGDKASAQAENFKKLLLTMSDDIRVILIKICDRLHNMRTLASQPANKKYKIAGETLYIYAPLANRLGLNKIKTELEDLSFRYEHPEEYENIKRKLSLTKEQRDLLFEQFTGPIKSALDKMGIGYQIKARVKSPYSIWSKMQNKHVTFDEIYDILAVRIIFTPKQQEDEINECFNIYVAISKIYKSHPDRLRDWLNHPKANGYQALHVTLMSKQGRWIEVQIRSERMNEIAEQGFAAHWKYKAGNEIAEDEGELNDWLGTIKEILDDPQPDAMDFLDAIKLNLFASEIFVFTPKGEIKTLPAGCTALDFAFQIHTFLGSHCIGAKVNHKLVPLSHRLQSGDQVEILTSKSQHVQPSWINFVSTAKAKAKIQAILRRNNREIQKRGETVLNDWLKKNDLELTTAVLDQLCKFHDMQKYDNLFLALGEKTIMLGDKDLDELHGKNRSNESSTSGWRRYVPFLGHDKKKKETIQTANPLIVDKDFNKKKPCIITENSIGRYIFPTCCHSIPGDDILGYIDNKNQIEIHKRTCSVASRLKSSFGNRILDDQWDMHRKLLFDATIAIHGIDRTGMLHDVADVISGELNVNIHKITISSDEGIFDGAIELRVHDRADVKTIMDQLRKIPDMQEIQEIL</sequence>
<keyword evidence="5" id="KW-0808">Transferase</keyword>
<dbReference type="GO" id="GO:0015969">
    <property type="term" value="P:guanosine tetraphosphate metabolic process"/>
    <property type="evidence" value="ECO:0007669"/>
    <property type="project" value="InterPro"/>
</dbReference>
<dbReference type="STRING" id="76123.AS203_01975"/>
<dbReference type="PANTHER" id="PTHR21262:SF31">
    <property type="entry name" value="GTP PYROPHOSPHOKINASE"/>
    <property type="match status" value="1"/>
</dbReference>
<dbReference type="InterPro" id="IPR045865">
    <property type="entry name" value="ACT-like_dom_sf"/>
</dbReference>
<evidence type="ECO:0000313" key="5">
    <source>
        <dbReference type="EMBL" id="ALO48015.1"/>
    </source>
</evidence>
<evidence type="ECO:0000256" key="1">
    <source>
        <dbReference type="ARBA" id="ARBA00025704"/>
    </source>
</evidence>
<dbReference type="SUPFAM" id="SSF81271">
    <property type="entry name" value="TGS-like"/>
    <property type="match status" value="1"/>
</dbReference>
<dbReference type="SUPFAM" id="SSF81301">
    <property type="entry name" value="Nucleotidyltransferase"/>
    <property type="match status" value="1"/>
</dbReference>
<dbReference type="eggNOG" id="COG0317">
    <property type="taxonomic scope" value="Bacteria"/>
</dbReference>
<keyword evidence="5" id="KW-0418">Kinase</keyword>
<evidence type="ECO:0000259" key="4">
    <source>
        <dbReference type="PROSITE" id="PS51880"/>
    </source>
</evidence>
<dbReference type="CDD" id="cd04876">
    <property type="entry name" value="ACT_RelA-SpoT"/>
    <property type="match status" value="1"/>
</dbReference>
<dbReference type="SUPFAM" id="SSF109604">
    <property type="entry name" value="HD-domain/PDEase-like"/>
    <property type="match status" value="1"/>
</dbReference>
<dbReference type="InterPro" id="IPR004095">
    <property type="entry name" value="TGS"/>
</dbReference>
<evidence type="ECO:0000259" key="3">
    <source>
        <dbReference type="PROSITE" id="PS51831"/>
    </source>
</evidence>
<dbReference type="Pfam" id="PF13291">
    <property type="entry name" value="ACT_4"/>
    <property type="match status" value="1"/>
</dbReference>
<dbReference type="Proteomes" id="UP000056252">
    <property type="component" value="Chromosome"/>
</dbReference>
<dbReference type="InterPro" id="IPR033655">
    <property type="entry name" value="TGS_RelA/SpoT"/>
</dbReference>
<dbReference type="Pfam" id="PF04607">
    <property type="entry name" value="RelA_SpoT"/>
    <property type="match status" value="1"/>
</dbReference>
<gene>
    <name evidence="5" type="ORF">AS203_01975</name>
</gene>
<dbReference type="InterPro" id="IPR012676">
    <property type="entry name" value="TGS-like"/>
</dbReference>
<dbReference type="PANTHER" id="PTHR21262">
    <property type="entry name" value="GUANOSINE-3',5'-BIS DIPHOSPHATE 3'-PYROPHOSPHOHYDROLASE"/>
    <property type="match status" value="1"/>
</dbReference>
<dbReference type="Pfam" id="PF13328">
    <property type="entry name" value="HD_4"/>
    <property type="match status" value="1"/>
</dbReference>
<dbReference type="InterPro" id="IPR012675">
    <property type="entry name" value="Beta-grasp_dom_sf"/>
</dbReference>
<dbReference type="Gene3D" id="3.30.460.10">
    <property type="entry name" value="Beta Polymerase, domain 2"/>
    <property type="match status" value="1"/>
</dbReference>
<organism evidence="5 6">
    <name type="scientific">Hoylesella enoeca</name>
    <dbReference type="NCBI Taxonomy" id="76123"/>
    <lineage>
        <taxon>Bacteria</taxon>
        <taxon>Pseudomonadati</taxon>
        <taxon>Bacteroidota</taxon>
        <taxon>Bacteroidia</taxon>
        <taxon>Bacteroidales</taxon>
        <taxon>Prevotellaceae</taxon>
        <taxon>Hoylesella</taxon>
    </lineage>
</organism>
<dbReference type="NCBIfam" id="TIGR00691">
    <property type="entry name" value="spoT_relA"/>
    <property type="match status" value="1"/>
</dbReference>
<dbReference type="AlphaFoldDB" id="A0A0S2KJ31"/>
<dbReference type="GO" id="GO:0016301">
    <property type="term" value="F:kinase activity"/>
    <property type="evidence" value="ECO:0007669"/>
    <property type="project" value="UniProtKB-KW"/>
</dbReference>
<dbReference type="FunFam" id="1.10.3210.10:FF:000001">
    <property type="entry name" value="GTP pyrophosphokinase RelA"/>
    <property type="match status" value="1"/>
</dbReference>
<evidence type="ECO:0000313" key="6">
    <source>
        <dbReference type="Proteomes" id="UP000056252"/>
    </source>
</evidence>
<dbReference type="SUPFAM" id="SSF55021">
    <property type="entry name" value="ACT-like"/>
    <property type="match status" value="1"/>
</dbReference>
<dbReference type="InterPro" id="IPR002912">
    <property type="entry name" value="ACT_dom"/>
</dbReference>
<dbReference type="InterPro" id="IPR003607">
    <property type="entry name" value="HD/PDEase_dom"/>
</dbReference>
<dbReference type="InterPro" id="IPR007685">
    <property type="entry name" value="RelA_SpoT"/>
</dbReference>
<dbReference type="SMART" id="SM00471">
    <property type="entry name" value="HDc"/>
    <property type="match status" value="1"/>
</dbReference>
<keyword evidence="6" id="KW-1185">Reference proteome</keyword>
<dbReference type="KEGG" id="peo:AS203_01975"/>
<dbReference type="CDD" id="cd01668">
    <property type="entry name" value="TGS_RSH"/>
    <property type="match status" value="1"/>
</dbReference>
<dbReference type="InterPro" id="IPR004811">
    <property type="entry name" value="RelA/Spo_fam"/>
</dbReference>
<accession>A0A0S2KJ31</accession>
<dbReference type="InterPro" id="IPR043519">
    <property type="entry name" value="NT_sf"/>
</dbReference>
<dbReference type="PROSITE" id="PS51831">
    <property type="entry name" value="HD"/>
    <property type="match status" value="1"/>
</dbReference>
<protein>
    <submittedName>
        <fullName evidence="5">GTP pyrophosphokinase</fullName>
    </submittedName>
</protein>
<comment type="similarity">
    <text evidence="2">Belongs to the relA/spoT family.</text>
</comment>
<dbReference type="Gene3D" id="3.10.20.30">
    <property type="match status" value="1"/>
</dbReference>
<dbReference type="SMART" id="SM00954">
    <property type="entry name" value="RelA_SpoT"/>
    <property type="match status" value="1"/>
</dbReference>
<feature type="domain" description="HD" evidence="3">
    <location>
        <begin position="66"/>
        <end position="166"/>
    </location>
</feature>
<dbReference type="CDD" id="cd05399">
    <property type="entry name" value="NT_Rel-Spo_like"/>
    <property type="match status" value="1"/>
</dbReference>
<reference evidence="6" key="1">
    <citation type="submission" date="2015-11" db="EMBL/GenBank/DDBJ databases">
        <authorList>
            <person name="Holder M.E."/>
            <person name="Ajami N.J."/>
            <person name="Petrosino J.F."/>
        </authorList>
    </citation>
    <scope>NUCLEOTIDE SEQUENCE [LARGE SCALE GENOMIC DNA]</scope>
    <source>
        <strain evidence="6">F0113</strain>
    </source>
</reference>
<dbReference type="CDD" id="cd00077">
    <property type="entry name" value="HDc"/>
    <property type="match status" value="1"/>
</dbReference>
<comment type="pathway">
    <text evidence="1">Purine metabolism.</text>
</comment>
<evidence type="ECO:0000256" key="2">
    <source>
        <dbReference type="RuleBase" id="RU003847"/>
    </source>
</evidence>